<comment type="cofactor">
    <cofactor evidence="1">
        <name>pyridoxal 5'-phosphate</name>
        <dbReference type="ChEBI" id="CHEBI:597326"/>
    </cofactor>
</comment>
<evidence type="ECO:0000259" key="7">
    <source>
        <dbReference type="Pfam" id="PF12867"/>
    </source>
</evidence>
<reference evidence="8" key="1">
    <citation type="submission" date="2021-01" db="EMBL/GenBank/DDBJ databases">
        <title>Whole genome shotgun sequence of Virgisporangium aliadipatigenens NBRC 105644.</title>
        <authorList>
            <person name="Komaki H."/>
            <person name="Tamura T."/>
        </authorList>
    </citation>
    <scope>NUCLEOTIDE SEQUENCE</scope>
    <source>
        <strain evidence="8">NBRC 105644</strain>
    </source>
</reference>
<keyword evidence="3" id="KW-0663">Pyridoxal phosphate</keyword>
<dbReference type="InterPro" id="IPR004839">
    <property type="entry name" value="Aminotransferase_I/II_large"/>
</dbReference>
<dbReference type="GO" id="GO:0047804">
    <property type="term" value="F:cysteine-S-conjugate beta-lyase activity"/>
    <property type="evidence" value="ECO:0007669"/>
    <property type="project" value="UniProtKB-EC"/>
</dbReference>
<keyword evidence="4" id="KW-0456">Lyase</keyword>
<dbReference type="Pfam" id="PF12867">
    <property type="entry name" value="DinB_2"/>
    <property type="match status" value="1"/>
</dbReference>
<dbReference type="SUPFAM" id="SSF53383">
    <property type="entry name" value="PLP-dependent transferases"/>
    <property type="match status" value="1"/>
</dbReference>
<dbReference type="Proteomes" id="UP000619260">
    <property type="component" value="Unassembled WGS sequence"/>
</dbReference>
<dbReference type="SUPFAM" id="SSF109854">
    <property type="entry name" value="DinB/YfiT-like putative metalloenzymes"/>
    <property type="match status" value="1"/>
</dbReference>
<dbReference type="Gene3D" id="1.20.120.450">
    <property type="entry name" value="dinb family like domain"/>
    <property type="match status" value="1"/>
</dbReference>
<proteinExistence type="inferred from homology"/>
<evidence type="ECO:0000256" key="4">
    <source>
        <dbReference type="ARBA" id="ARBA00023239"/>
    </source>
</evidence>
<accession>A0A8J3YUT9</accession>
<dbReference type="AlphaFoldDB" id="A0A8J3YUT9"/>
<dbReference type="InterPro" id="IPR015421">
    <property type="entry name" value="PyrdxlP-dep_Trfase_major"/>
</dbReference>
<dbReference type="InterPro" id="IPR051798">
    <property type="entry name" value="Class-II_PLP-Dep_Aminotrans"/>
</dbReference>
<sequence>MLTRDDYLYFADRALDGMTGIVAALGDERANRKPGANSPYALLTHCLGVVEAWAGGLVAGRPVDRDRAAEFTATGPIEPLLERARKVRAAFHADVHAARPEAPLNRRPPADFDGPDRELSQGAALLHVYEELAQHHGQMEILRDQILASETGPPQRLRAGIGAKWRDVEPDVLPSWVADMDLGVAPPILDRIHRILARQDLGYPFRPDDPVVAAFEGRMRDRYGWAPRAGRTKVLSDLLQILQIVIELTTRPGDGVALHVPAYPPFLASIRRAGRVVVPIQVPADVGRAKLLVLVNPQNPTGRVLTAEELSEFAMAAEEHDLVVLADEIHADLTYAPHRHIPFASLPGMATRTVTATSATKTFNIAGLRCAIAHIGPDALVQRLDALPIDYFGTPDILGRAATVAAWTEAGQWHRDLMVRLRANRDRVAAWAAERGLAHRIPEATYLSWIDFAGTRIADDPAGHILRDGRVRLSPGTEFGGDCGTFARINFATTPETLEEILAGVERALERR</sequence>
<dbReference type="Gene3D" id="3.40.640.10">
    <property type="entry name" value="Type I PLP-dependent aspartate aminotransferase-like (Major domain)"/>
    <property type="match status" value="1"/>
</dbReference>
<dbReference type="CDD" id="cd00609">
    <property type="entry name" value="AAT_like"/>
    <property type="match status" value="1"/>
</dbReference>
<protein>
    <recommendedName>
        <fullName evidence="2">cysteine-S-conjugate beta-lyase</fullName>
        <ecNumber evidence="2">4.4.1.13</ecNumber>
    </recommendedName>
</protein>
<dbReference type="EC" id="4.4.1.13" evidence="2"/>
<keyword evidence="9" id="KW-1185">Reference proteome</keyword>
<dbReference type="RefSeq" id="WP_239153581.1">
    <property type="nucleotide sequence ID" value="NZ_BOPF01000034.1"/>
</dbReference>
<evidence type="ECO:0000256" key="5">
    <source>
        <dbReference type="ARBA" id="ARBA00037974"/>
    </source>
</evidence>
<comment type="caution">
    <text evidence="8">The sequence shown here is derived from an EMBL/GenBank/DDBJ whole genome shotgun (WGS) entry which is preliminary data.</text>
</comment>
<organism evidence="8 9">
    <name type="scientific">Virgisporangium aliadipatigenens</name>
    <dbReference type="NCBI Taxonomy" id="741659"/>
    <lineage>
        <taxon>Bacteria</taxon>
        <taxon>Bacillati</taxon>
        <taxon>Actinomycetota</taxon>
        <taxon>Actinomycetes</taxon>
        <taxon>Micromonosporales</taxon>
        <taxon>Micromonosporaceae</taxon>
        <taxon>Virgisporangium</taxon>
    </lineage>
</organism>
<dbReference type="InterPro" id="IPR015424">
    <property type="entry name" value="PyrdxlP-dep_Trfase"/>
</dbReference>
<evidence type="ECO:0000313" key="9">
    <source>
        <dbReference type="Proteomes" id="UP000619260"/>
    </source>
</evidence>
<comment type="similarity">
    <text evidence="5">Belongs to the class-II pyridoxal-phosphate-dependent aminotransferase family. MalY/PatB cystathionine beta-lyase subfamily.</text>
</comment>
<dbReference type="PANTHER" id="PTHR43525:SF1">
    <property type="entry name" value="PROTEIN MALY"/>
    <property type="match status" value="1"/>
</dbReference>
<evidence type="ECO:0000259" key="6">
    <source>
        <dbReference type="Pfam" id="PF00155"/>
    </source>
</evidence>
<feature type="domain" description="DinB-like" evidence="7">
    <location>
        <begin position="13"/>
        <end position="139"/>
    </location>
</feature>
<evidence type="ECO:0000256" key="2">
    <source>
        <dbReference type="ARBA" id="ARBA00012224"/>
    </source>
</evidence>
<dbReference type="PANTHER" id="PTHR43525">
    <property type="entry name" value="PROTEIN MALY"/>
    <property type="match status" value="1"/>
</dbReference>
<evidence type="ECO:0000256" key="3">
    <source>
        <dbReference type="ARBA" id="ARBA00022898"/>
    </source>
</evidence>
<dbReference type="InterPro" id="IPR034660">
    <property type="entry name" value="DinB/YfiT-like"/>
</dbReference>
<dbReference type="Pfam" id="PF00155">
    <property type="entry name" value="Aminotran_1_2"/>
    <property type="match status" value="1"/>
</dbReference>
<gene>
    <name evidence="8" type="ORF">Val02_70970</name>
</gene>
<feature type="domain" description="Aminotransferase class I/classII large" evidence="6">
    <location>
        <begin position="239"/>
        <end position="503"/>
    </location>
</feature>
<name>A0A8J3YUT9_9ACTN</name>
<dbReference type="InterPro" id="IPR024775">
    <property type="entry name" value="DinB-like"/>
</dbReference>
<dbReference type="Gene3D" id="3.90.1150.10">
    <property type="entry name" value="Aspartate Aminotransferase, domain 1"/>
    <property type="match status" value="1"/>
</dbReference>
<evidence type="ECO:0000313" key="8">
    <source>
        <dbReference type="EMBL" id="GIJ50211.1"/>
    </source>
</evidence>
<dbReference type="InterPro" id="IPR015422">
    <property type="entry name" value="PyrdxlP-dep_Trfase_small"/>
</dbReference>
<evidence type="ECO:0000256" key="1">
    <source>
        <dbReference type="ARBA" id="ARBA00001933"/>
    </source>
</evidence>
<dbReference type="GO" id="GO:0030170">
    <property type="term" value="F:pyridoxal phosphate binding"/>
    <property type="evidence" value="ECO:0007669"/>
    <property type="project" value="InterPro"/>
</dbReference>
<dbReference type="EMBL" id="BOPF01000034">
    <property type="protein sequence ID" value="GIJ50211.1"/>
    <property type="molecule type" value="Genomic_DNA"/>
</dbReference>